<evidence type="ECO:0000259" key="8">
    <source>
        <dbReference type="PROSITE" id="PS50937"/>
    </source>
</evidence>
<evidence type="ECO:0000256" key="2">
    <source>
        <dbReference type="ARBA" id="ARBA00022466"/>
    </source>
</evidence>
<keyword evidence="10" id="KW-1185">Reference proteome</keyword>
<evidence type="ECO:0000256" key="1">
    <source>
        <dbReference type="ARBA" id="ARBA00017146"/>
    </source>
</evidence>
<comment type="function">
    <text evidence="7">Mediates the mercuric-dependent induction of mercury resistance operon. In the absence of mercury MerR represses transcription by binding tightly to the mer operator region; when mercury is present the dimeric complex binds a single ion and becomes a potent transcriptional activator, while remaining bound to the mer site.</text>
</comment>
<dbReference type="InterPro" id="IPR015358">
    <property type="entry name" value="Tscrpt_reg_MerR_DNA-bd"/>
</dbReference>
<dbReference type="RefSeq" id="WP_380689244.1">
    <property type="nucleotide sequence ID" value="NZ_JBHRSS010000003.1"/>
</dbReference>
<evidence type="ECO:0000256" key="7">
    <source>
        <dbReference type="ARBA" id="ARBA00024874"/>
    </source>
</evidence>
<dbReference type="Pfam" id="PF00376">
    <property type="entry name" value="MerR"/>
    <property type="match status" value="1"/>
</dbReference>
<comment type="caution">
    <text evidence="9">The sequence shown here is derived from an EMBL/GenBank/DDBJ whole genome shotgun (WGS) entry which is preliminary data.</text>
</comment>
<evidence type="ECO:0000313" key="9">
    <source>
        <dbReference type="EMBL" id="MFC3104223.1"/>
    </source>
</evidence>
<dbReference type="InterPro" id="IPR000551">
    <property type="entry name" value="MerR-type_HTH_dom"/>
</dbReference>
<dbReference type="PANTHER" id="PTHR30204:SF92">
    <property type="entry name" value="HTH-TYPE TRANSCRIPTIONAL REGULATOR ZNTR"/>
    <property type="match status" value="1"/>
</dbReference>
<dbReference type="EMBL" id="JBHRSS010000003">
    <property type="protein sequence ID" value="MFC3104223.1"/>
    <property type="molecule type" value="Genomic_DNA"/>
</dbReference>
<keyword evidence="6" id="KW-0804">Transcription</keyword>
<keyword evidence="3" id="KW-0476">Mercury</keyword>
<keyword evidence="4" id="KW-0805">Transcription regulation</keyword>
<evidence type="ECO:0000256" key="6">
    <source>
        <dbReference type="ARBA" id="ARBA00023163"/>
    </source>
</evidence>
<dbReference type="Gene3D" id="1.10.1660.10">
    <property type="match status" value="1"/>
</dbReference>
<dbReference type="InterPro" id="IPR009061">
    <property type="entry name" value="DNA-bd_dom_put_sf"/>
</dbReference>
<evidence type="ECO:0000256" key="3">
    <source>
        <dbReference type="ARBA" id="ARBA00022914"/>
    </source>
</evidence>
<organism evidence="9 10">
    <name type="scientific">Salinisphaera aquimarina</name>
    <dbReference type="NCBI Taxonomy" id="2094031"/>
    <lineage>
        <taxon>Bacteria</taxon>
        <taxon>Pseudomonadati</taxon>
        <taxon>Pseudomonadota</taxon>
        <taxon>Gammaproteobacteria</taxon>
        <taxon>Salinisphaerales</taxon>
        <taxon>Salinisphaeraceae</taxon>
        <taxon>Salinisphaera</taxon>
    </lineage>
</organism>
<dbReference type="PROSITE" id="PS50937">
    <property type="entry name" value="HTH_MERR_2"/>
    <property type="match status" value="1"/>
</dbReference>
<evidence type="ECO:0000256" key="5">
    <source>
        <dbReference type="ARBA" id="ARBA00023125"/>
    </source>
</evidence>
<feature type="domain" description="HTH merR-type" evidence="8">
    <location>
        <begin position="1"/>
        <end position="69"/>
    </location>
</feature>
<accession>A0ABV7ENB9</accession>
<dbReference type="CDD" id="cd04783">
    <property type="entry name" value="HTH_MerR1"/>
    <property type="match status" value="1"/>
</dbReference>
<dbReference type="PRINTS" id="PR00040">
    <property type="entry name" value="HTHMERR"/>
</dbReference>
<dbReference type="GO" id="GO:0003677">
    <property type="term" value="F:DNA binding"/>
    <property type="evidence" value="ECO:0007669"/>
    <property type="project" value="UniProtKB-KW"/>
</dbReference>
<dbReference type="Pfam" id="PF09278">
    <property type="entry name" value="MerR-DNA-bind"/>
    <property type="match status" value="1"/>
</dbReference>
<dbReference type="PANTHER" id="PTHR30204">
    <property type="entry name" value="REDOX-CYCLING DRUG-SENSING TRANSCRIPTIONAL ACTIVATOR SOXR"/>
    <property type="match status" value="1"/>
</dbReference>
<sequence length="145" mass="15891">MRIGELAQRSGIGVETVRFYEREGLLPEPARGANGYRRYTADSSDRLVFIVRAKRLGFTLAEIRELLTLQDGQGSRAQVMALAEHKLGEIDARLADLQRMRETLGDLAQRCAGHGDIRSCPIISALAGAGEEPPEPRVTENESGT</sequence>
<protein>
    <recommendedName>
        <fullName evidence="1">Mercuric resistance operon regulatory protein</fullName>
    </recommendedName>
</protein>
<reference evidence="10" key="1">
    <citation type="journal article" date="2019" name="Int. J. Syst. Evol. Microbiol.">
        <title>The Global Catalogue of Microorganisms (GCM) 10K type strain sequencing project: providing services to taxonomists for standard genome sequencing and annotation.</title>
        <authorList>
            <consortium name="The Broad Institute Genomics Platform"/>
            <consortium name="The Broad Institute Genome Sequencing Center for Infectious Disease"/>
            <person name="Wu L."/>
            <person name="Ma J."/>
        </authorList>
    </citation>
    <scope>NUCLEOTIDE SEQUENCE [LARGE SCALE GENOMIC DNA]</scope>
    <source>
        <strain evidence="10">KCTC 52640</strain>
    </source>
</reference>
<gene>
    <name evidence="9" type="ORF">ACFOSU_09980</name>
</gene>
<dbReference type="SMART" id="SM00422">
    <property type="entry name" value="HTH_MERR"/>
    <property type="match status" value="1"/>
</dbReference>
<dbReference type="SUPFAM" id="SSF46955">
    <property type="entry name" value="Putative DNA-binding domain"/>
    <property type="match status" value="1"/>
</dbReference>
<evidence type="ECO:0000313" key="10">
    <source>
        <dbReference type="Proteomes" id="UP001595462"/>
    </source>
</evidence>
<keyword evidence="2" id="KW-0475">Mercuric resistance</keyword>
<proteinExistence type="predicted"/>
<dbReference type="InterPro" id="IPR011794">
    <property type="entry name" value="MerR"/>
</dbReference>
<evidence type="ECO:0000256" key="4">
    <source>
        <dbReference type="ARBA" id="ARBA00023015"/>
    </source>
</evidence>
<name>A0ABV7ENB9_9GAMM</name>
<keyword evidence="5 9" id="KW-0238">DNA-binding</keyword>
<dbReference type="Proteomes" id="UP001595462">
    <property type="component" value="Unassembled WGS sequence"/>
</dbReference>
<dbReference type="InterPro" id="IPR047057">
    <property type="entry name" value="MerR_fam"/>
</dbReference>